<name>A0A150GWW2_GONPE</name>
<feature type="compositionally biased region" description="Low complexity" evidence="7">
    <location>
        <begin position="819"/>
        <end position="829"/>
    </location>
</feature>
<evidence type="ECO:0000256" key="1">
    <source>
        <dbReference type="ARBA" id="ARBA00022670"/>
    </source>
</evidence>
<dbReference type="InterPro" id="IPR036575">
    <property type="entry name" value="TFIIS_cen_dom_sf"/>
</dbReference>
<feature type="compositionally biased region" description="Pro residues" evidence="7">
    <location>
        <begin position="1081"/>
        <end position="1109"/>
    </location>
</feature>
<dbReference type="SUPFAM" id="SSF55486">
    <property type="entry name" value="Metalloproteases ('zincins'), catalytic domain"/>
    <property type="match status" value="1"/>
</dbReference>
<dbReference type="OrthoDB" id="17530at2759"/>
<sequence length="1820" mass="187818">MRQVYRLLKQKDLRKDLAGQEVSVGGPEPTAYLHYPDTDEYEDVQLSELVESKQIAVSGAGANGSAAAADSDMAEAEAFRNSLINALMHSFSGPGPAGGMIPTPGGAMIPTPGSGGTIMIPTPGGAGEPPGSARGPGSGRGERSSSLKHQGSLTNAGDEEVRSKVREQLVGPLQKAMDELKAEGYTEALPAPAAVAAEVELELFRLHGNSVSKDYKAKFRSLAFNLKDTGNPELRARVLRGELAPSTLVTLGPAELARKELSAWRQKRQEEAAKMVFLDAETAAKFSTAAAAALAQSRIRGKDEEGPNAKPATSPEHDLAAAAKAVNDAAAAADAAAVAAANGNEGAAPAAAGDGSHRRVSSGLPRMDSGVGSHGTASASGATGEGAGVDLLQRPSVTSIPGGPNGGGSAATALPAAAAVAPAAAPAPSPVKRTVLRAALPAAPVAGDETPPRADQEGDVPYDPERYDEPYDPEQQMPDEGDVPKYEPIDPAAAGAPSVASLRAAPAAVLPVDAERQGSLPSPVRSPPAASAASVVADLVPVVSRQQAGEGPLSELPPDNVGEPLWTGVLRVPGPTGELVAAVEVSYLGGSGRLGPMLRCGEPAGELLVKGQVKLSRVEQFFEELRRSRSRTITLALVRQLAGPQAAAVGLSEAAAAAEACGGLAEFAAQHRSRTGLATPGSGLEAYLVARGGLAARLLKTARAVCLSHQLALLPGDIGEDQVLLAMVHPRAWEPAPHMMATAMNPQPQHHQHGHHHQGGDPTSGLPSPAGAAPLGGPLADPRRRGGPAAAPGPMDVPPPQPQMPPPLHAGVPPPMGGPPAADGAAGAGPIDLGALSDLAAALGIPGGGPPAPAPAPEQAVAPVGPDGGMPQQVMTMVMQNPDGSLTVVALPPGPPPPGAGGPPAHMVLQPQAMPAPGPAPGPGGMPGPGPEHPPSFAPQGPGGYPGPHSYPPEQGGPPAYLSPGGPPGPGMPYQEPPQQEHYGGHGPPPPGRYPQGPPGPGGPRGGPPGPYHEPPPPYMDPRADPRADLRGEPRQDPRHDPRADPRTGPPPPHQGGFPPRQHSDPFYGGPAPGGPHHYRPPPGPEYPPGEPYGPPRDGPDGRPPPYYPPRDRDRPDAPACDEVLSELLSTSPLEGARVVGLMDEMSDQLCRAYDAAECCRNVHSDPAWRQAASRACVQLGAYIARVNHHEGLYSLLAAALDAYEDSMEALDRRETPPLSPHQLAGWCRETVLVAQRLKQDMEQAGIHLPPEQRERMAALSAANGHFAAEFNAALTDPARVGRLRLGGGRQLVLDPGSVGSVLASEPHESVRRQVYLAAGSSPECNARLLSDMIAVRRDMARMQALAELKAFDSRSGPSASASSPVPLSAWDVEYYAARARREASRTPPGALLRYTALPSLLAGLRELLGRLFRLRLAVSEAAPGEGWAAGVLRCDASHPELGPLGTIYLDLGDRPGKYPSAVTFPITCGRQLPGPPPSPASPAAAPEPGPAPDGYRQLPVLALLACASGRCPATGQPALSWRELRVLLHELGHCVHSLLSRTKYQHLWGTRCAQDLVEVPSHLFEYFAADPRVMALLARDRSGCAKGADGGPDDGEPLPPELLRELLAGRAATSALELQQQLVLSLADQLFFGEQPPGGGEGGGEGGQADGGLSTGDTWRQAVDLASSVPHVPGTRPELRVGHLTIYGGSYYSYVYARCLAAQLWRSTGLEEAPLDPGAGDLLRDRLLGPGGAVEPLQLMAGLAEGAAARAAAPGRRLRSLYGQPGGQGGQPPQQQMAESLQRGLRAALGPGGLLQELEGGFAPQPERYLEALQAGRAA</sequence>
<evidence type="ECO:0000256" key="3">
    <source>
        <dbReference type="ARBA" id="ARBA00022801"/>
    </source>
</evidence>
<proteinExistence type="inferred from homology"/>
<dbReference type="GO" id="GO:0006351">
    <property type="term" value="P:DNA-templated transcription"/>
    <property type="evidence" value="ECO:0007669"/>
    <property type="project" value="InterPro"/>
</dbReference>
<keyword evidence="3 6" id="KW-0378">Hydrolase</keyword>
<feature type="compositionally biased region" description="Low complexity" evidence="7">
    <location>
        <begin position="369"/>
        <end position="382"/>
    </location>
</feature>
<feature type="compositionally biased region" description="Gly residues" evidence="7">
    <location>
        <begin position="1637"/>
        <end position="1655"/>
    </location>
</feature>
<protein>
    <recommendedName>
        <fullName evidence="8">TFIIS central domain-containing protein</fullName>
    </recommendedName>
</protein>
<organism evidence="9 10">
    <name type="scientific">Gonium pectorale</name>
    <name type="common">Green alga</name>
    <dbReference type="NCBI Taxonomy" id="33097"/>
    <lineage>
        <taxon>Eukaryota</taxon>
        <taxon>Viridiplantae</taxon>
        <taxon>Chlorophyta</taxon>
        <taxon>core chlorophytes</taxon>
        <taxon>Chlorophyceae</taxon>
        <taxon>CS clade</taxon>
        <taxon>Chlamydomonadales</taxon>
        <taxon>Volvocaceae</taxon>
        <taxon>Gonium</taxon>
    </lineage>
</organism>
<dbReference type="STRING" id="33097.A0A150GWW2"/>
<feature type="compositionally biased region" description="Pro residues" evidence="7">
    <location>
        <begin position="987"/>
        <end position="1020"/>
    </location>
</feature>
<feature type="compositionally biased region" description="Basic and acidic residues" evidence="7">
    <location>
        <begin position="1022"/>
        <end position="1046"/>
    </location>
</feature>
<dbReference type="Proteomes" id="UP000075714">
    <property type="component" value="Unassembled WGS sequence"/>
</dbReference>
<feature type="compositionally biased region" description="Pro residues" evidence="7">
    <location>
        <begin position="795"/>
        <end position="818"/>
    </location>
</feature>
<feature type="region of interest" description="Disordered" evidence="7">
    <location>
        <begin position="742"/>
        <end position="829"/>
    </location>
</feature>
<dbReference type="Pfam" id="PF07500">
    <property type="entry name" value="TFIIS_M"/>
    <property type="match status" value="1"/>
</dbReference>
<comment type="caution">
    <text evidence="9">The sequence shown here is derived from an EMBL/GenBank/DDBJ whole genome shotgun (WGS) entry which is preliminary data.</text>
</comment>
<dbReference type="Gene3D" id="1.10.472.30">
    <property type="entry name" value="Transcription elongation factor S-II, central domain"/>
    <property type="match status" value="1"/>
</dbReference>
<gene>
    <name evidence="9" type="ORF">GPECTOR_5g423</name>
</gene>
<dbReference type="SMART" id="SM00510">
    <property type="entry name" value="TFS2M"/>
    <property type="match status" value="1"/>
</dbReference>
<feature type="compositionally biased region" description="Low complexity" evidence="7">
    <location>
        <begin position="1772"/>
        <end position="1783"/>
    </location>
</feature>
<feature type="domain" description="TFIIS central" evidence="8">
    <location>
        <begin position="161"/>
        <end position="284"/>
    </location>
</feature>
<dbReference type="InterPro" id="IPR001567">
    <property type="entry name" value="Pept_M3A_M3B_dom"/>
</dbReference>
<comment type="similarity">
    <text evidence="6">Belongs to the peptidase M3 family.</text>
</comment>
<feature type="compositionally biased region" description="Gly residues" evidence="7">
    <location>
        <begin position="124"/>
        <end position="139"/>
    </location>
</feature>
<keyword evidence="1 6" id="KW-0645">Protease</keyword>
<evidence type="ECO:0000313" key="10">
    <source>
        <dbReference type="Proteomes" id="UP000075714"/>
    </source>
</evidence>
<dbReference type="GO" id="GO:0004222">
    <property type="term" value="F:metalloendopeptidase activity"/>
    <property type="evidence" value="ECO:0007669"/>
    <property type="project" value="InterPro"/>
</dbReference>
<feature type="compositionally biased region" description="Pro residues" evidence="7">
    <location>
        <begin position="1474"/>
        <end position="1492"/>
    </location>
</feature>
<dbReference type="PROSITE" id="PS51321">
    <property type="entry name" value="TFIIS_CENTRAL"/>
    <property type="match status" value="1"/>
</dbReference>
<dbReference type="GO" id="GO:0006508">
    <property type="term" value="P:proteolysis"/>
    <property type="evidence" value="ECO:0007669"/>
    <property type="project" value="UniProtKB-KW"/>
</dbReference>
<feature type="region of interest" description="Disordered" evidence="7">
    <location>
        <begin position="346"/>
        <end position="388"/>
    </location>
</feature>
<feature type="compositionally biased region" description="Low complexity" evidence="7">
    <location>
        <begin position="1055"/>
        <end position="1070"/>
    </location>
</feature>
<dbReference type="InterPro" id="IPR003618">
    <property type="entry name" value="TFIIS_cen_dom"/>
</dbReference>
<dbReference type="Pfam" id="PF01432">
    <property type="entry name" value="Peptidase_M3"/>
    <property type="match status" value="1"/>
</dbReference>
<feature type="region of interest" description="Disordered" evidence="7">
    <location>
        <begin position="1470"/>
        <end position="1492"/>
    </location>
</feature>
<evidence type="ECO:0000256" key="2">
    <source>
        <dbReference type="ARBA" id="ARBA00022723"/>
    </source>
</evidence>
<dbReference type="GO" id="GO:0046872">
    <property type="term" value="F:metal ion binding"/>
    <property type="evidence" value="ECO:0007669"/>
    <property type="project" value="UniProtKB-UniRule"/>
</dbReference>
<feature type="region of interest" description="Disordered" evidence="7">
    <location>
        <begin position="119"/>
        <end position="162"/>
    </location>
</feature>
<dbReference type="PANTHER" id="PTHR11804">
    <property type="entry name" value="PROTEASE M3 THIMET OLIGOPEPTIDASE-RELATED"/>
    <property type="match status" value="1"/>
</dbReference>
<reference evidence="10" key="1">
    <citation type="journal article" date="2016" name="Nat. Commun.">
        <title>The Gonium pectorale genome demonstrates co-option of cell cycle regulation during the evolution of multicellularity.</title>
        <authorList>
            <person name="Hanschen E.R."/>
            <person name="Marriage T.N."/>
            <person name="Ferris P.J."/>
            <person name="Hamaji T."/>
            <person name="Toyoda A."/>
            <person name="Fujiyama A."/>
            <person name="Neme R."/>
            <person name="Noguchi H."/>
            <person name="Minakuchi Y."/>
            <person name="Suzuki M."/>
            <person name="Kawai-Toyooka H."/>
            <person name="Smith D.R."/>
            <person name="Sparks H."/>
            <person name="Anderson J."/>
            <person name="Bakaric R."/>
            <person name="Luria V."/>
            <person name="Karger A."/>
            <person name="Kirschner M.W."/>
            <person name="Durand P.M."/>
            <person name="Michod R.E."/>
            <person name="Nozaki H."/>
            <person name="Olson B.J."/>
        </authorList>
    </citation>
    <scope>NUCLEOTIDE SEQUENCE [LARGE SCALE GENOMIC DNA]</scope>
    <source>
        <strain evidence="10">NIES-2863</strain>
    </source>
</reference>
<evidence type="ECO:0000313" key="9">
    <source>
        <dbReference type="EMBL" id="KXZ54341.1"/>
    </source>
</evidence>
<dbReference type="PANTHER" id="PTHR11804:SF79">
    <property type="entry name" value="MITOCHONDRIAL INTERMEDIATE PEPTIDASE"/>
    <property type="match status" value="1"/>
</dbReference>
<feature type="region of interest" description="Disordered" evidence="7">
    <location>
        <begin position="442"/>
        <end position="492"/>
    </location>
</feature>
<dbReference type="SUPFAM" id="SSF46942">
    <property type="entry name" value="Elongation factor TFIIS domain 2"/>
    <property type="match status" value="1"/>
</dbReference>
<accession>A0A150GWW2</accession>
<feature type="region of interest" description="Disordered" evidence="7">
    <location>
        <begin position="1760"/>
        <end position="1783"/>
    </location>
</feature>
<evidence type="ECO:0000256" key="6">
    <source>
        <dbReference type="RuleBase" id="RU003435"/>
    </source>
</evidence>
<feature type="region of interest" description="Disordered" evidence="7">
    <location>
        <begin position="1635"/>
        <end position="1657"/>
    </location>
</feature>
<dbReference type="EMBL" id="LSYV01000006">
    <property type="protein sequence ID" value="KXZ54341.1"/>
    <property type="molecule type" value="Genomic_DNA"/>
</dbReference>
<keyword evidence="10" id="KW-1185">Reference proteome</keyword>
<evidence type="ECO:0000256" key="7">
    <source>
        <dbReference type="SAM" id="MobiDB-lite"/>
    </source>
</evidence>
<feature type="region of interest" description="Disordered" evidence="7">
    <location>
        <begin position="846"/>
        <end position="873"/>
    </location>
</feature>
<dbReference type="InterPro" id="IPR045090">
    <property type="entry name" value="Pept_M3A_M3B"/>
</dbReference>
<keyword evidence="5 6" id="KW-0482">Metalloprotease</keyword>
<comment type="cofactor">
    <cofactor evidence="6">
        <name>Zn(2+)</name>
        <dbReference type="ChEBI" id="CHEBI:29105"/>
    </cofactor>
    <text evidence="6">Binds 1 zinc ion.</text>
</comment>
<dbReference type="Gene3D" id="1.10.1370.40">
    <property type="match status" value="1"/>
</dbReference>
<evidence type="ECO:0000256" key="4">
    <source>
        <dbReference type="ARBA" id="ARBA00022833"/>
    </source>
</evidence>
<evidence type="ECO:0000256" key="5">
    <source>
        <dbReference type="ARBA" id="ARBA00023049"/>
    </source>
</evidence>
<evidence type="ECO:0000259" key="8">
    <source>
        <dbReference type="PROSITE" id="PS51321"/>
    </source>
</evidence>
<dbReference type="GO" id="GO:0006518">
    <property type="term" value="P:peptide metabolic process"/>
    <property type="evidence" value="ECO:0007669"/>
    <property type="project" value="TreeGrafter"/>
</dbReference>
<feature type="compositionally biased region" description="Pro residues" evidence="7">
    <location>
        <begin position="914"/>
        <end position="937"/>
    </location>
</feature>
<feature type="compositionally biased region" description="Low complexity" evidence="7">
    <location>
        <begin position="764"/>
        <end position="780"/>
    </location>
</feature>
<keyword evidence="4 6" id="KW-0862">Zinc</keyword>
<feature type="compositionally biased region" description="Low complexity" evidence="7">
    <location>
        <begin position="972"/>
        <end position="982"/>
    </location>
</feature>
<feature type="region of interest" description="Disordered" evidence="7">
    <location>
        <begin position="885"/>
        <end position="1119"/>
    </location>
</feature>
<feature type="compositionally biased region" description="Pro residues" evidence="7">
    <location>
        <begin position="892"/>
        <end position="901"/>
    </location>
</feature>
<keyword evidence="2 6" id="KW-0479">Metal-binding</keyword>